<protein>
    <submittedName>
        <fullName evidence="1">Uncharacterized protein</fullName>
    </submittedName>
</protein>
<accession>A0A401R1Z0</accession>
<evidence type="ECO:0000313" key="1">
    <source>
        <dbReference type="EMBL" id="GCB91569.1"/>
    </source>
</evidence>
<evidence type="ECO:0000313" key="2">
    <source>
        <dbReference type="Proteomes" id="UP000288351"/>
    </source>
</evidence>
<dbReference type="EMBL" id="BHXC01000006">
    <property type="protein sequence ID" value="GCB91569.1"/>
    <property type="molecule type" value="Genomic_DNA"/>
</dbReference>
<dbReference type="RefSeq" id="WP_016572648.1">
    <property type="nucleotide sequence ID" value="NZ_BHXC01000006.1"/>
</dbReference>
<dbReference type="Proteomes" id="UP000288351">
    <property type="component" value="Unassembled WGS sequence"/>
</dbReference>
<sequence>MIAPWDEEYEPVEAVQPPGRGPWFGLSQSAAFRSAQTDAIGSELRLFLYAVARADKFGHAEFGPGELEQRLGIQASGVRKQIAKLKAAGLAAPEASARCVLLAYEIRGGGHRPDDPLQCGEHGPMGAATARREPVRVPESSGAAFWLDLYRSEAEAVLTGSAPTL</sequence>
<comment type="caution">
    <text evidence="1">The sequence shown here is derived from an EMBL/GenBank/DDBJ whole genome shotgun (WGS) entry which is preliminary data.</text>
</comment>
<proteinExistence type="predicted"/>
<reference evidence="1 2" key="1">
    <citation type="journal article" date="2019" name="Microbiol. Resour. Announc.">
        <title>Draft Genome Sequence of the Most Traditional epsilon-Poly-l-Lysine Producer, Streptomyces albulus NBRC14147.</title>
        <authorList>
            <person name="Yamanaka K."/>
            <person name="Hamano Y."/>
        </authorList>
    </citation>
    <scope>NUCLEOTIDE SEQUENCE [LARGE SCALE GENOMIC DNA]</scope>
    <source>
        <strain evidence="1 2">NBRC 14147</strain>
    </source>
</reference>
<name>A0A401R1Z0_STRNR</name>
<gene>
    <name evidence="1" type="ORF">SALB_04304</name>
</gene>
<organism evidence="1 2">
    <name type="scientific">Streptomyces noursei</name>
    <name type="common">Streptomyces albulus</name>
    <dbReference type="NCBI Taxonomy" id="1971"/>
    <lineage>
        <taxon>Bacteria</taxon>
        <taxon>Bacillati</taxon>
        <taxon>Actinomycetota</taxon>
        <taxon>Actinomycetes</taxon>
        <taxon>Kitasatosporales</taxon>
        <taxon>Streptomycetaceae</taxon>
        <taxon>Streptomyces</taxon>
    </lineage>
</organism>
<dbReference type="AlphaFoldDB" id="A0A401R1Z0"/>